<name>A0A645AFD7_9ZZZZ</name>
<accession>A0A645AFD7</accession>
<organism evidence="1">
    <name type="scientific">bioreactor metagenome</name>
    <dbReference type="NCBI Taxonomy" id="1076179"/>
    <lineage>
        <taxon>unclassified sequences</taxon>
        <taxon>metagenomes</taxon>
        <taxon>ecological metagenomes</taxon>
    </lineage>
</organism>
<evidence type="ECO:0000313" key="1">
    <source>
        <dbReference type="EMBL" id="MPM51880.1"/>
    </source>
</evidence>
<reference evidence="1" key="1">
    <citation type="submission" date="2019-08" db="EMBL/GenBank/DDBJ databases">
        <authorList>
            <person name="Kucharzyk K."/>
            <person name="Murdoch R.W."/>
            <person name="Higgins S."/>
            <person name="Loffler F."/>
        </authorList>
    </citation>
    <scope>NUCLEOTIDE SEQUENCE</scope>
</reference>
<dbReference type="EMBL" id="VSSQ01013612">
    <property type="protein sequence ID" value="MPM51880.1"/>
    <property type="molecule type" value="Genomic_DNA"/>
</dbReference>
<protein>
    <submittedName>
        <fullName evidence="1">Uncharacterized protein</fullName>
    </submittedName>
</protein>
<dbReference type="AlphaFoldDB" id="A0A645AFD7"/>
<proteinExistence type="predicted"/>
<comment type="caution">
    <text evidence="1">The sequence shown here is derived from an EMBL/GenBank/DDBJ whole genome shotgun (WGS) entry which is preliminary data.</text>
</comment>
<sequence>MIEIAARPKDCDFPLTGIFLNGAAMLSVPGEPFVEIGLELKKMIFNDYHTMIAGHGPTGNPQAGGGYIPNAFNYGRGGYETEGRSNPFSKSASERILNAYRKLAGR</sequence>
<gene>
    <name evidence="1" type="ORF">SDC9_98631</name>
</gene>